<evidence type="ECO:0000313" key="1">
    <source>
        <dbReference type="EMBL" id="CCG03597.1"/>
    </source>
</evidence>
<dbReference type="STRING" id="1146883.BLASA_2723"/>
<dbReference type="EMBL" id="FO117623">
    <property type="protein sequence ID" value="CCG03597.1"/>
    <property type="molecule type" value="Genomic_DNA"/>
</dbReference>
<reference evidence="2" key="2">
    <citation type="submission" date="2012-02" db="EMBL/GenBank/DDBJ databases">
        <title>Complete genome sequence of Blastococcus saxobsidens strain DD2.</title>
        <authorList>
            <person name="Genoscope."/>
        </authorList>
    </citation>
    <scope>NUCLEOTIDE SEQUENCE [LARGE SCALE GENOMIC DNA]</scope>
    <source>
        <strain evidence="2">DD2</strain>
    </source>
</reference>
<dbReference type="RefSeq" id="WP_014376480.1">
    <property type="nucleotide sequence ID" value="NC_016943.1"/>
</dbReference>
<evidence type="ECO:0008006" key="3">
    <source>
        <dbReference type="Google" id="ProtNLM"/>
    </source>
</evidence>
<proteinExistence type="predicted"/>
<sequence>MTLGRLQSNLPGVREPIILPSAFRHGIEEPDILHAYRNAYRSVEDRGDHSLIMLTGAARNGVTILEIGVVIRDGQSFVMHAMRARDSYL</sequence>
<dbReference type="OrthoDB" id="3577648at2"/>
<dbReference type="KEGG" id="bsd:BLASA_2723"/>
<name>H6RJU4_BLASD</name>
<organism evidence="1 2">
    <name type="scientific">Blastococcus saxobsidens (strain DD2)</name>
    <dbReference type="NCBI Taxonomy" id="1146883"/>
    <lineage>
        <taxon>Bacteria</taxon>
        <taxon>Bacillati</taxon>
        <taxon>Actinomycetota</taxon>
        <taxon>Actinomycetes</taxon>
        <taxon>Geodermatophilales</taxon>
        <taxon>Geodermatophilaceae</taxon>
        <taxon>Blastococcus</taxon>
    </lineage>
</organism>
<evidence type="ECO:0000313" key="2">
    <source>
        <dbReference type="Proteomes" id="UP000007517"/>
    </source>
</evidence>
<keyword evidence="2" id="KW-1185">Reference proteome</keyword>
<gene>
    <name evidence="1" type="ordered locus">BLASA_2723</name>
</gene>
<accession>H6RJU4</accession>
<dbReference type="Proteomes" id="UP000007517">
    <property type="component" value="Chromosome"/>
</dbReference>
<dbReference type="AlphaFoldDB" id="H6RJU4"/>
<protein>
    <recommendedName>
        <fullName evidence="3">Toxin</fullName>
    </recommendedName>
</protein>
<dbReference type="HOGENOM" id="CLU_168745_3_1_11"/>
<reference evidence="1 2" key="1">
    <citation type="journal article" date="2012" name="J. Bacteriol.">
        <title>Genome Sequence of Blastococcus saxobsidens DD2, a Stone-Inhabiting Bacterium.</title>
        <authorList>
            <person name="Chouaia B."/>
            <person name="Crotti E."/>
            <person name="Brusetti L."/>
            <person name="Daffonchio D."/>
            <person name="Essoussi I."/>
            <person name="Nouioui I."/>
            <person name="Sbissi I."/>
            <person name="Ghodhbane-Gtari F."/>
            <person name="Gtari M."/>
            <person name="Vacherie B."/>
            <person name="Barbe V."/>
            <person name="Medigue C."/>
            <person name="Gury J."/>
            <person name="Pujic P."/>
            <person name="Normand P."/>
        </authorList>
    </citation>
    <scope>NUCLEOTIDE SEQUENCE [LARGE SCALE GENOMIC DNA]</scope>
    <source>
        <strain evidence="1 2">DD2</strain>
    </source>
</reference>